<dbReference type="InterPro" id="IPR026767">
    <property type="entry name" value="Tmem151"/>
</dbReference>
<evidence type="ECO:0000256" key="4">
    <source>
        <dbReference type="ARBA" id="ARBA00022989"/>
    </source>
</evidence>
<organism evidence="9 10">
    <name type="scientific">Knipowitschia caucasica</name>
    <name type="common">Caucasian dwarf goby</name>
    <name type="synonym">Pomatoschistus caucasicus</name>
    <dbReference type="NCBI Taxonomy" id="637954"/>
    <lineage>
        <taxon>Eukaryota</taxon>
        <taxon>Metazoa</taxon>
        <taxon>Chordata</taxon>
        <taxon>Craniata</taxon>
        <taxon>Vertebrata</taxon>
        <taxon>Euteleostomi</taxon>
        <taxon>Actinopterygii</taxon>
        <taxon>Neopterygii</taxon>
        <taxon>Teleostei</taxon>
        <taxon>Neoteleostei</taxon>
        <taxon>Acanthomorphata</taxon>
        <taxon>Gobiaria</taxon>
        <taxon>Gobiiformes</taxon>
        <taxon>Gobioidei</taxon>
        <taxon>Gobiidae</taxon>
        <taxon>Gobiinae</taxon>
        <taxon>Knipowitschia</taxon>
    </lineage>
</organism>
<dbReference type="Proteomes" id="UP001497482">
    <property type="component" value="Chromosome 17"/>
</dbReference>
<feature type="region of interest" description="Disordered" evidence="7">
    <location>
        <begin position="648"/>
        <end position="673"/>
    </location>
</feature>
<keyword evidence="3 8" id="KW-0812">Transmembrane</keyword>
<evidence type="ECO:0000256" key="3">
    <source>
        <dbReference type="ARBA" id="ARBA00022692"/>
    </source>
</evidence>
<evidence type="ECO:0000313" key="10">
    <source>
        <dbReference type="Proteomes" id="UP001497482"/>
    </source>
</evidence>
<comment type="subcellular location">
    <subcellularLocation>
        <location evidence="1">Membrane</location>
        <topology evidence="1">Multi-pass membrane protein</topology>
    </subcellularLocation>
</comment>
<dbReference type="PANTHER" id="PTHR31893">
    <property type="entry name" value="TRANSMEMBRANE PROTEIN 151 HOMOLOG"/>
    <property type="match status" value="1"/>
</dbReference>
<keyword evidence="6" id="KW-0040">ANK repeat</keyword>
<feature type="compositionally biased region" description="Polar residues" evidence="7">
    <location>
        <begin position="648"/>
        <end position="665"/>
    </location>
</feature>
<feature type="region of interest" description="Disordered" evidence="7">
    <location>
        <begin position="1"/>
        <end position="21"/>
    </location>
</feature>
<evidence type="ECO:0000256" key="1">
    <source>
        <dbReference type="ARBA" id="ARBA00004141"/>
    </source>
</evidence>
<comment type="similarity">
    <text evidence="2">Belongs to the TMEM151 family.</text>
</comment>
<dbReference type="Gene3D" id="1.25.40.20">
    <property type="entry name" value="Ankyrin repeat-containing domain"/>
    <property type="match status" value="1"/>
</dbReference>
<evidence type="ECO:0008006" key="11">
    <source>
        <dbReference type="Google" id="ProtNLM"/>
    </source>
</evidence>
<reference evidence="9 10" key="1">
    <citation type="submission" date="2024-04" db="EMBL/GenBank/DDBJ databases">
        <authorList>
            <person name="Waldvogel A.-M."/>
            <person name="Schoenle A."/>
        </authorList>
    </citation>
    <scope>NUCLEOTIDE SEQUENCE [LARGE SCALE GENOMIC DNA]</scope>
</reference>
<evidence type="ECO:0000256" key="5">
    <source>
        <dbReference type="ARBA" id="ARBA00023136"/>
    </source>
</evidence>
<keyword evidence="4 8" id="KW-1133">Transmembrane helix</keyword>
<keyword evidence="5 8" id="KW-0472">Membrane</keyword>
<feature type="repeat" description="ANK" evidence="6">
    <location>
        <begin position="140"/>
        <end position="172"/>
    </location>
</feature>
<dbReference type="Pfam" id="PF12796">
    <property type="entry name" value="Ank_2"/>
    <property type="match status" value="1"/>
</dbReference>
<feature type="compositionally biased region" description="Basic and acidic residues" evidence="7">
    <location>
        <begin position="8"/>
        <end position="20"/>
    </location>
</feature>
<dbReference type="SMART" id="SM00248">
    <property type="entry name" value="ANK"/>
    <property type="match status" value="4"/>
</dbReference>
<dbReference type="InterPro" id="IPR002110">
    <property type="entry name" value="Ankyrin_rpt"/>
</dbReference>
<accession>A0AAV2KB14</accession>
<feature type="repeat" description="ANK" evidence="6">
    <location>
        <begin position="212"/>
        <end position="244"/>
    </location>
</feature>
<dbReference type="PANTHER" id="PTHR31893:SF4">
    <property type="entry name" value="TRANSMEMBRANE PROTEIN 151B"/>
    <property type="match status" value="1"/>
</dbReference>
<name>A0AAV2KB14_KNICA</name>
<evidence type="ECO:0000256" key="8">
    <source>
        <dbReference type="SAM" id="Phobius"/>
    </source>
</evidence>
<dbReference type="PROSITE" id="PS50088">
    <property type="entry name" value="ANK_REPEAT"/>
    <property type="match status" value="2"/>
</dbReference>
<dbReference type="GO" id="GO:0016020">
    <property type="term" value="C:membrane"/>
    <property type="evidence" value="ECO:0007669"/>
    <property type="project" value="UniProtKB-SubCell"/>
</dbReference>
<dbReference type="AlphaFoldDB" id="A0AAV2KB14"/>
<evidence type="ECO:0000313" key="9">
    <source>
        <dbReference type="EMBL" id="CAL1586754.1"/>
    </source>
</evidence>
<keyword evidence="10" id="KW-1185">Reference proteome</keyword>
<dbReference type="Pfam" id="PF14857">
    <property type="entry name" value="TMEM151"/>
    <property type="match status" value="1"/>
</dbReference>
<proteinExistence type="inferred from homology"/>
<dbReference type="SUPFAM" id="SSF48403">
    <property type="entry name" value="Ankyrin repeat"/>
    <property type="match status" value="1"/>
</dbReference>
<evidence type="ECO:0000256" key="7">
    <source>
        <dbReference type="SAM" id="MobiDB-lite"/>
    </source>
</evidence>
<feature type="transmembrane region" description="Helical" evidence="8">
    <location>
        <begin position="308"/>
        <end position="326"/>
    </location>
</feature>
<dbReference type="InterPro" id="IPR036770">
    <property type="entry name" value="Ankyrin_rpt-contain_sf"/>
</dbReference>
<dbReference type="PROSITE" id="PS50297">
    <property type="entry name" value="ANK_REP_REGION"/>
    <property type="match status" value="2"/>
</dbReference>
<gene>
    <name evidence="9" type="ORF">KC01_LOCUS16760</name>
</gene>
<feature type="transmembrane region" description="Helical" evidence="8">
    <location>
        <begin position="263"/>
        <end position="287"/>
    </location>
</feature>
<dbReference type="EMBL" id="OZ035839">
    <property type="protein sequence ID" value="CAL1586754.1"/>
    <property type="molecule type" value="Genomic_DNA"/>
</dbReference>
<sequence>MSTTGGRKKLDSLDESRMDSGIDSFRSMYKSEEGRDVSSEFGASLDKCVSADERLDSAYESSSISVDSLGCRVQDCTLSAGPSISAEETDSPQEEENPLTAFTEDGDTILHLAIIHEDEQFAQQLIDFFPTEVLDIQNNLYQSPLHLAVYLKQLEVVRSLVERGASLQLQDRDGNTALHLACQYGYAQSLDHMIRELTPNKLAPLMQMHNWRGLACLHLAALYGQHEVLKLLRRKGVELNVQQRPVKQSLSKCLCQENHWKCLLLSLLMYACVGAMAWCQLTTVTRLSFDSAYKGKSMMYHDSPCSNGYIYIPLVFLVMLYVVYLVECWHCHTRAELQYKVDVDNVSERVQRMQQATPCIWWKAISYHYVRRTRQVTRYRNGDAYTTTQVYHERVNTHVAEAEFDYGNCGVKDVSKKLLDLESFPVTRMRFTKCFSFANVESENSYLTQRARFFTENEGLDDYMEAREGMHLKNVDFREYMIAFSNPSHLPWYATHSTFWLAAALTLSWPLRVLTEYRTVCAHYHVEKLFGFDFVPSSPSEERPYCRHIPRVNTFDSTELEWHIRSNQQLVPSYSEAVLMDLSQLSEGGYSSYRQSCERCQRAASSSSIFSRSALSICTTPRLPFSSSRLSLSRIQSSRRSCLWRSSGSLNQACPTESTRLSASTPREESPPEYQDALCFPVLIVHRNEGCRNHDHRSLHRNGACVETSL</sequence>
<evidence type="ECO:0000256" key="2">
    <source>
        <dbReference type="ARBA" id="ARBA00009583"/>
    </source>
</evidence>
<protein>
    <recommendedName>
        <fullName evidence="11">Transmembrane protein 151B</fullName>
    </recommendedName>
</protein>
<evidence type="ECO:0000256" key="6">
    <source>
        <dbReference type="PROSITE-ProRule" id="PRU00023"/>
    </source>
</evidence>